<dbReference type="STRING" id="1817867.A3F83_08695"/>
<dbReference type="GO" id="GO:0006163">
    <property type="term" value="P:purine nucleotide metabolic process"/>
    <property type="evidence" value="ECO:0007669"/>
    <property type="project" value="UniProtKB-ARBA"/>
</dbReference>
<organism evidence="3 4">
    <name type="scientific">Candidatus Glassbacteria bacterium RIFCSPLOWO2_12_FULL_58_11</name>
    <dbReference type="NCBI Taxonomy" id="1817867"/>
    <lineage>
        <taxon>Bacteria</taxon>
        <taxon>Candidatus Glassiibacteriota</taxon>
    </lineage>
</organism>
<evidence type="ECO:0000259" key="2">
    <source>
        <dbReference type="Pfam" id="PF02540"/>
    </source>
</evidence>
<dbReference type="AlphaFoldDB" id="A0A1F5YPZ9"/>
<feature type="domain" description="NAD/GMP synthase" evidence="2">
    <location>
        <begin position="22"/>
        <end position="85"/>
    </location>
</feature>
<evidence type="ECO:0000256" key="1">
    <source>
        <dbReference type="PIRSR" id="PIRSR006661-1"/>
    </source>
</evidence>
<reference evidence="3 4" key="1">
    <citation type="journal article" date="2016" name="Nat. Commun.">
        <title>Thousands of microbial genomes shed light on interconnected biogeochemical processes in an aquifer system.</title>
        <authorList>
            <person name="Anantharaman K."/>
            <person name="Brown C.T."/>
            <person name="Hug L.A."/>
            <person name="Sharon I."/>
            <person name="Castelle C.J."/>
            <person name="Probst A.J."/>
            <person name="Thomas B.C."/>
            <person name="Singh A."/>
            <person name="Wilkins M.J."/>
            <person name="Karaoz U."/>
            <person name="Brodie E.L."/>
            <person name="Williams K.H."/>
            <person name="Hubbard S.S."/>
            <person name="Banfield J.F."/>
        </authorList>
    </citation>
    <scope>NUCLEOTIDE SEQUENCE [LARGE SCALE GENOMIC DNA]</scope>
</reference>
<dbReference type="Proteomes" id="UP000179129">
    <property type="component" value="Unassembled WGS sequence"/>
</dbReference>
<feature type="active site" description="Nucleophile and sulfur donor" evidence="1">
    <location>
        <position position="182"/>
    </location>
</feature>
<gene>
    <name evidence="3" type="ORF">A3F83_08695</name>
</gene>
<evidence type="ECO:0000313" key="4">
    <source>
        <dbReference type="Proteomes" id="UP000179129"/>
    </source>
</evidence>
<dbReference type="Gene3D" id="3.40.50.620">
    <property type="entry name" value="HUPs"/>
    <property type="match status" value="1"/>
</dbReference>
<dbReference type="PANTHER" id="PTHR43169:SF2">
    <property type="entry name" value="NAD_GMP SYNTHASE DOMAIN-CONTAINING PROTEIN"/>
    <property type="match status" value="1"/>
</dbReference>
<dbReference type="PIRSF" id="PIRSF006661">
    <property type="entry name" value="PP-lp_UCP006661"/>
    <property type="match status" value="1"/>
</dbReference>
<dbReference type="SUPFAM" id="SSF52402">
    <property type="entry name" value="Adenine nucleotide alpha hydrolases-like"/>
    <property type="match status" value="1"/>
</dbReference>
<comment type="caution">
    <text evidence="3">The sequence shown here is derived from an EMBL/GenBank/DDBJ whole genome shotgun (WGS) entry which is preliminary data.</text>
</comment>
<dbReference type="EMBL" id="MFIX01000200">
    <property type="protein sequence ID" value="OGG01972.1"/>
    <property type="molecule type" value="Genomic_DNA"/>
</dbReference>
<evidence type="ECO:0000313" key="3">
    <source>
        <dbReference type="EMBL" id="OGG01972.1"/>
    </source>
</evidence>
<dbReference type="InterPro" id="IPR014729">
    <property type="entry name" value="Rossmann-like_a/b/a_fold"/>
</dbReference>
<dbReference type="InterPro" id="IPR005232">
    <property type="entry name" value="LarE"/>
</dbReference>
<dbReference type="InterPro" id="IPR052188">
    <property type="entry name" value="Ni-pincer_cofactor_biosynth"/>
</dbReference>
<sequence>MEKDLEISADQGWQRLMAILKEMESVIVGFSAGVDSTFLLYAAVQALGGEKVLAVTAKSHSFPAHQLEAAIQYAQRIGAHHLSTDSEELEVPGFRDNPTNRCFMCKTELYTKLSEIARIKGYRTVIDGSNADDVNDFRPGLQATKKLGIRSPLMEAALTKDEIRLLSKKAGLPTWNKPAFPCLSSRFPYGVKITDEALERVDAGERFLEQIGLEGSIRVRHHKEIARLEVDPRNFPLLTDPEIYPKVVEKFKQLGYKYVTLDLQGYRTGSLNEMILNLKAADVS</sequence>
<dbReference type="CDD" id="cd01990">
    <property type="entry name" value="LarE-like"/>
    <property type="match status" value="1"/>
</dbReference>
<protein>
    <submittedName>
        <fullName evidence="3">TIGR00268 family protein</fullName>
    </submittedName>
</protein>
<proteinExistence type="predicted"/>
<name>A0A1F5YPZ9_9BACT</name>
<dbReference type="PANTHER" id="PTHR43169">
    <property type="entry name" value="EXSB FAMILY PROTEIN"/>
    <property type="match status" value="1"/>
</dbReference>
<accession>A0A1F5YPZ9</accession>
<dbReference type="GO" id="GO:0016783">
    <property type="term" value="F:sulfurtransferase activity"/>
    <property type="evidence" value="ECO:0007669"/>
    <property type="project" value="InterPro"/>
</dbReference>
<dbReference type="NCBIfam" id="TIGR00268">
    <property type="entry name" value="ATP-dependent sacrificial sulfur transferase LarE"/>
    <property type="match status" value="1"/>
</dbReference>
<dbReference type="InterPro" id="IPR022310">
    <property type="entry name" value="NAD/GMP_synthase"/>
</dbReference>
<dbReference type="Pfam" id="PF02540">
    <property type="entry name" value="NAD_synthase"/>
    <property type="match status" value="1"/>
</dbReference>